<dbReference type="SUPFAM" id="SSF53271">
    <property type="entry name" value="PRTase-like"/>
    <property type="match status" value="1"/>
</dbReference>
<dbReference type="InterPro" id="IPR029057">
    <property type="entry name" value="PRTase-like"/>
</dbReference>
<accession>A0A4S8Y864</accession>
<keyword evidence="4 10" id="KW-0328">Glycosyltransferase</keyword>
<dbReference type="Gene3D" id="3.60.20.10">
    <property type="entry name" value="Glutamine Phosphoribosylpyrophosphate, subunit 1, domain 1"/>
    <property type="match status" value="1"/>
</dbReference>
<gene>
    <name evidence="12" type="ORF">D6C94_06185</name>
    <name evidence="11" type="ORF">D6D12_03863</name>
    <name evidence="10" type="ORF">D6D22_02474</name>
</gene>
<evidence type="ECO:0000313" key="15">
    <source>
        <dbReference type="Proteomes" id="UP000310687"/>
    </source>
</evidence>
<evidence type="ECO:0000313" key="12">
    <source>
        <dbReference type="EMBL" id="THY73064.1"/>
    </source>
</evidence>
<comment type="similarity">
    <text evidence="2">In the C-terminal section; belongs to the purine/pyrimidine phosphoribosyltransferase family.</text>
</comment>
<dbReference type="InterPro" id="IPR035584">
    <property type="entry name" value="PurF_N"/>
</dbReference>
<dbReference type="CDD" id="cd00715">
    <property type="entry name" value="GPATase_N"/>
    <property type="match status" value="1"/>
</dbReference>
<keyword evidence="7" id="KW-0315">Glutamine amidotransferase</keyword>
<comment type="pathway">
    <text evidence="1">Purine metabolism; IMP biosynthesis via de novo pathway; N(1)-(5-phospho-D-ribosyl)glycinamide from 5-phospho-alpha-D-ribose 1-diphosphate: step 1/2.</text>
</comment>
<dbReference type="Gene3D" id="3.40.50.2020">
    <property type="match status" value="1"/>
</dbReference>
<dbReference type="Pfam" id="PF13522">
    <property type="entry name" value="GATase_6"/>
    <property type="match status" value="1"/>
</dbReference>
<evidence type="ECO:0000256" key="7">
    <source>
        <dbReference type="ARBA" id="ARBA00022962"/>
    </source>
</evidence>
<evidence type="ECO:0000313" key="13">
    <source>
        <dbReference type="Proteomes" id="UP000305064"/>
    </source>
</evidence>
<dbReference type="NCBIfam" id="TIGR01134">
    <property type="entry name" value="purF"/>
    <property type="match status" value="1"/>
</dbReference>
<feature type="compositionally biased region" description="Basic and acidic residues" evidence="8">
    <location>
        <begin position="586"/>
        <end position="599"/>
    </location>
</feature>
<keyword evidence="6" id="KW-0658">Purine biosynthesis</keyword>
<evidence type="ECO:0000313" key="10">
    <source>
        <dbReference type="EMBL" id="THW47806.1"/>
    </source>
</evidence>
<evidence type="ECO:0000256" key="3">
    <source>
        <dbReference type="ARBA" id="ARBA00011941"/>
    </source>
</evidence>
<dbReference type="GO" id="GO:0009113">
    <property type="term" value="P:purine nucleobase biosynthetic process"/>
    <property type="evidence" value="ECO:0007669"/>
    <property type="project" value="InterPro"/>
</dbReference>
<dbReference type="CDD" id="cd06223">
    <property type="entry name" value="PRTases_typeI"/>
    <property type="match status" value="1"/>
</dbReference>
<feature type="region of interest" description="Disordered" evidence="8">
    <location>
        <begin position="560"/>
        <end position="610"/>
    </location>
</feature>
<dbReference type="EMBL" id="QZAL01000021">
    <property type="protein sequence ID" value="THW47806.1"/>
    <property type="molecule type" value="Genomic_DNA"/>
</dbReference>
<dbReference type="Proteomes" id="UP000310687">
    <property type="component" value="Unassembled WGS sequence"/>
</dbReference>
<dbReference type="PROSITE" id="PS51278">
    <property type="entry name" value="GATASE_TYPE_2"/>
    <property type="match status" value="1"/>
</dbReference>
<evidence type="ECO:0000256" key="2">
    <source>
        <dbReference type="ARBA" id="ARBA00010138"/>
    </source>
</evidence>
<dbReference type="HAMAP" id="MF_01931">
    <property type="entry name" value="PurF"/>
    <property type="match status" value="1"/>
</dbReference>
<evidence type="ECO:0000313" key="11">
    <source>
        <dbReference type="EMBL" id="THX29900.1"/>
    </source>
</evidence>
<dbReference type="AlphaFoldDB" id="A0A4S8Y864"/>
<dbReference type="UniPathway" id="UPA00074">
    <property type="reaction ID" value="UER00124"/>
</dbReference>
<dbReference type="PANTHER" id="PTHR11907">
    <property type="entry name" value="AMIDOPHOSPHORIBOSYLTRANSFERASE"/>
    <property type="match status" value="1"/>
</dbReference>
<evidence type="ECO:0000256" key="4">
    <source>
        <dbReference type="ARBA" id="ARBA00022676"/>
    </source>
</evidence>
<dbReference type="EMBL" id="QZBJ01000040">
    <property type="protein sequence ID" value="THY73064.1"/>
    <property type="molecule type" value="Genomic_DNA"/>
</dbReference>
<evidence type="ECO:0000256" key="1">
    <source>
        <dbReference type="ARBA" id="ARBA00005209"/>
    </source>
</evidence>
<comment type="caution">
    <text evidence="10">The sequence shown here is derived from an EMBL/GenBank/DDBJ whole genome shotgun (WGS) entry which is preliminary data.</text>
</comment>
<feature type="domain" description="Glutamine amidotransferase type-2" evidence="9">
    <location>
        <begin position="31"/>
        <end position="271"/>
    </location>
</feature>
<dbReference type="GO" id="GO:0006189">
    <property type="term" value="P:'de novo' IMP biosynthetic process"/>
    <property type="evidence" value="ECO:0007669"/>
    <property type="project" value="UniProtKB-UniPathway"/>
</dbReference>
<dbReference type="EMBL" id="QZAT01000036">
    <property type="protein sequence ID" value="THX29900.1"/>
    <property type="molecule type" value="Genomic_DNA"/>
</dbReference>
<protein>
    <recommendedName>
        <fullName evidence="3">amidophosphoribosyltransferase</fullName>
        <ecNumber evidence="3">2.4.2.14</ecNumber>
    </recommendedName>
</protein>
<evidence type="ECO:0000256" key="5">
    <source>
        <dbReference type="ARBA" id="ARBA00022679"/>
    </source>
</evidence>
<evidence type="ECO:0000256" key="6">
    <source>
        <dbReference type="ARBA" id="ARBA00022755"/>
    </source>
</evidence>
<name>A0A4S8Y864_AURPU</name>
<sequence length="610" mass="66555">MENQVDPAIGPSDAQALGTRGLPGARPYIMCGILGVIHGNPSSLDAAAEIHQALYYLQHRGQDACGIAACTRNGRIYQCKGNGLAAKVFHDGSRVADLPGFMGIGHLRYPTAGSSANSEAQPFYVNSPYGIALTHNGNLINAPELREYLDQVAHRHINTDSDSELMLNIFANELNETKKARVNASDCFAALERMYKRCSGGWACTAMLAGFGLIGFRDAYGIRPMVLGSKPSDDGIGTDYMMASESVALSQCGYKNIVDIKPGQAVIIEKGKEPVFSQVAQELNYAPDIFEYVYFARPESVIDGISVHRSRQLMGYRLAETIKQQLTPEQLASIDAVIPIPETSLISAYAVSKHLKIPYCQGFVKNRYIFRTFIMPNQKARQKGVRAKLNAIPIEFQDKNVLLVDDSIVRGTTSREIVLMAKEAGAKQVFFASCAPPITYAHIYGIDLASSSELIAHHSSSQDIAKKIGADAVVYQSLKDLEESCAEASPRPNQKFEVGVFCGTYVTPVNNDYFEHLERMRGDAKKLKVMESAREAVRQGTAGEDEVRMAASGVKVDHQGNVVPADEGNKAQVSAVKKITADGDNEEKRPKDGLVHRGSQDVSLHNLNDY</sequence>
<reference evidence="13 14" key="1">
    <citation type="submission" date="2018-10" db="EMBL/GenBank/DDBJ databases">
        <title>Fifty Aureobasidium pullulans genomes reveal a recombining polyextremotolerant generalist.</title>
        <authorList>
            <person name="Gostincar C."/>
            <person name="Turk M."/>
            <person name="Zajc J."/>
            <person name="Gunde-Cimerman N."/>
        </authorList>
    </citation>
    <scope>NUCLEOTIDE SEQUENCE [LARGE SCALE GENOMIC DNA]</scope>
    <source>
        <strain evidence="11 14">EXF-10081</strain>
        <strain evidence="10 15">EXF-11013</strain>
        <strain evidence="12 13">EXF-4256</strain>
    </source>
</reference>
<evidence type="ECO:0000256" key="8">
    <source>
        <dbReference type="SAM" id="MobiDB-lite"/>
    </source>
</evidence>
<dbReference type="GO" id="GO:0004044">
    <property type="term" value="F:amidophosphoribosyltransferase activity"/>
    <property type="evidence" value="ECO:0007669"/>
    <property type="project" value="UniProtKB-EC"/>
</dbReference>
<dbReference type="InterPro" id="IPR005854">
    <property type="entry name" value="PurF"/>
</dbReference>
<feature type="compositionally biased region" description="Polar residues" evidence="8">
    <location>
        <begin position="600"/>
        <end position="610"/>
    </location>
</feature>
<dbReference type="Proteomes" id="UP000305064">
    <property type="component" value="Unassembled WGS sequence"/>
</dbReference>
<evidence type="ECO:0000259" key="9">
    <source>
        <dbReference type="PROSITE" id="PS51278"/>
    </source>
</evidence>
<dbReference type="EC" id="2.4.2.14" evidence="3"/>
<dbReference type="InterPro" id="IPR029055">
    <property type="entry name" value="Ntn_hydrolases_N"/>
</dbReference>
<dbReference type="InterPro" id="IPR000836">
    <property type="entry name" value="PRTase_dom"/>
</dbReference>
<dbReference type="InterPro" id="IPR017932">
    <property type="entry name" value="GATase_2_dom"/>
</dbReference>
<keyword evidence="5 10" id="KW-0808">Transferase</keyword>
<proteinExistence type="inferred from homology"/>
<organism evidence="10 15">
    <name type="scientific">Aureobasidium pullulans</name>
    <name type="common">Black yeast</name>
    <name type="synonym">Pullularia pullulans</name>
    <dbReference type="NCBI Taxonomy" id="5580"/>
    <lineage>
        <taxon>Eukaryota</taxon>
        <taxon>Fungi</taxon>
        <taxon>Dikarya</taxon>
        <taxon>Ascomycota</taxon>
        <taxon>Pezizomycotina</taxon>
        <taxon>Dothideomycetes</taxon>
        <taxon>Dothideomycetidae</taxon>
        <taxon>Dothideales</taxon>
        <taxon>Saccotheciaceae</taxon>
        <taxon>Aureobasidium</taxon>
    </lineage>
</organism>
<dbReference type="Proteomes" id="UP000310374">
    <property type="component" value="Unassembled WGS sequence"/>
</dbReference>
<evidence type="ECO:0000313" key="14">
    <source>
        <dbReference type="Proteomes" id="UP000310374"/>
    </source>
</evidence>
<dbReference type="SUPFAM" id="SSF56235">
    <property type="entry name" value="N-terminal nucleophile aminohydrolases (Ntn hydrolases)"/>
    <property type="match status" value="1"/>
</dbReference>